<dbReference type="PANTHER" id="PTHR46309:SF1">
    <property type="entry name" value="PHD FINGER PROTEIN 12"/>
    <property type="match status" value="1"/>
</dbReference>
<dbReference type="GO" id="GO:0008270">
    <property type="term" value="F:zinc ion binding"/>
    <property type="evidence" value="ECO:0007669"/>
    <property type="project" value="UniProtKB-KW"/>
</dbReference>
<keyword evidence="3" id="KW-0862">Zinc</keyword>
<proteinExistence type="predicted"/>
<evidence type="ECO:0000256" key="1">
    <source>
        <dbReference type="ARBA" id="ARBA00022723"/>
    </source>
</evidence>
<dbReference type="InterPro" id="IPR011011">
    <property type="entry name" value="Znf_FYVE_PHD"/>
</dbReference>
<dbReference type="Gene3D" id="3.30.40.10">
    <property type="entry name" value="Zinc/RING finger domain, C3HC4 (zinc finger)"/>
    <property type="match status" value="1"/>
</dbReference>
<keyword evidence="8" id="KW-1185">Reference proteome</keyword>
<dbReference type="PANTHER" id="PTHR46309">
    <property type="entry name" value="PHD FINGER PROTEIN 12"/>
    <property type="match status" value="1"/>
</dbReference>
<dbReference type="Gene3D" id="2.30.30.1150">
    <property type="match status" value="1"/>
</dbReference>
<dbReference type="InterPro" id="IPR001965">
    <property type="entry name" value="Znf_PHD"/>
</dbReference>
<evidence type="ECO:0000313" key="7">
    <source>
        <dbReference type="EMBL" id="MFH4973978.1"/>
    </source>
</evidence>
<dbReference type="InterPro" id="IPR013083">
    <property type="entry name" value="Znf_RING/FYVE/PHD"/>
</dbReference>
<dbReference type="SMART" id="SM00249">
    <property type="entry name" value="PHD"/>
    <property type="match status" value="2"/>
</dbReference>
<accession>A0ABD6EB40</accession>
<gene>
    <name evidence="7" type="ORF">AB6A40_000687</name>
</gene>
<protein>
    <recommendedName>
        <fullName evidence="6">PHD-type domain-containing protein</fullName>
    </recommendedName>
</protein>
<reference evidence="7 8" key="1">
    <citation type="submission" date="2024-08" db="EMBL/GenBank/DDBJ databases">
        <title>Gnathostoma spinigerum genome.</title>
        <authorList>
            <person name="Gonzalez-Bertolin B."/>
            <person name="Monzon S."/>
            <person name="Zaballos A."/>
            <person name="Jimenez P."/>
            <person name="Dekumyoy P."/>
            <person name="Varona S."/>
            <person name="Cuesta I."/>
            <person name="Sumanam S."/>
            <person name="Adisakwattana P."/>
            <person name="Gasser R.B."/>
            <person name="Hernandez-Gonzalez A."/>
            <person name="Young N.D."/>
            <person name="Perteguer M.J."/>
        </authorList>
    </citation>
    <scope>NUCLEOTIDE SEQUENCE [LARGE SCALE GENOMIC DNA]</scope>
    <source>
        <strain evidence="7">AL3</strain>
        <tissue evidence="7">Liver</tissue>
    </source>
</reference>
<dbReference type="InterPro" id="IPR019787">
    <property type="entry name" value="Znf_PHD-finger"/>
</dbReference>
<evidence type="ECO:0000256" key="5">
    <source>
        <dbReference type="SAM" id="MobiDB-lite"/>
    </source>
</evidence>
<dbReference type="CDD" id="cd15533">
    <property type="entry name" value="PHD1_PHF12"/>
    <property type="match status" value="1"/>
</dbReference>
<dbReference type="CDD" id="cd15534">
    <property type="entry name" value="PHD2_PHF12_Rco1"/>
    <property type="match status" value="1"/>
</dbReference>
<keyword evidence="1" id="KW-0479">Metal-binding</keyword>
<keyword evidence="2 4" id="KW-0863">Zinc-finger</keyword>
<organism evidence="7 8">
    <name type="scientific">Gnathostoma spinigerum</name>
    <dbReference type="NCBI Taxonomy" id="75299"/>
    <lineage>
        <taxon>Eukaryota</taxon>
        <taxon>Metazoa</taxon>
        <taxon>Ecdysozoa</taxon>
        <taxon>Nematoda</taxon>
        <taxon>Chromadorea</taxon>
        <taxon>Rhabditida</taxon>
        <taxon>Spirurina</taxon>
        <taxon>Gnathostomatomorpha</taxon>
        <taxon>Gnathostomatoidea</taxon>
        <taxon>Gnathostomatidae</taxon>
        <taxon>Gnathostoma</taxon>
    </lineage>
</organism>
<dbReference type="InterPro" id="IPR019786">
    <property type="entry name" value="Zinc_finger_PHD-type_CS"/>
</dbReference>
<evidence type="ECO:0000256" key="4">
    <source>
        <dbReference type="PROSITE-ProRule" id="PRU00146"/>
    </source>
</evidence>
<evidence type="ECO:0000259" key="6">
    <source>
        <dbReference type="PROSITE" id="PS50016"/>
    </source>
</evidence>
<dbReference type="AlphaFoldDB" id="A0ABD6EB40"/>
<evidence type="ECO:0000313" key="8">
    <source>
        <dbReference type="Proteomes" id="UP001608902"/>
    </source>
</evidence>
<dbReference type="InterPro" id="IPR042163">
    <property type="entry name" value="PHF12"/>
</dbReference>
<dbReference type="PROSITE" id="PS50016">
    <property type="entry name" value="ZF_PHD_2"/>
    <property type="match status" value="1"/>
</dbReference>
<feature type="compositionally biased region" description="Basic and acidic residues" evidence="5">
    <location>
        <begin position="369"/>
        <end position="421"/>
    </location>
</feature>
<name>A0ABD6EB40_9BILA</name>
<feature type="domain" description="PHD-type" evidence="6">
    <location>
        <begin position="62"/>
        <end position="111"/>
    </location>
</feature>
<evidence type="ECO:0000256" key="2">
    <source>
        <dbReference type="ARBA" id="ARBA00022771"/>
    </source>
</evidence>
<dbReference type="EMBL" id="JBGFUD010000207">
    <property type="protein sequence ID" value="MFH4973978.1"/>
    <property type="molecule type" value="Genomic_DNA"/>
</dbReference>
<dbReference type="PROSITE" id="PS01359">
    <property type="entry name" value="ZF_PHD_1"/>
    <property type="match status" value="1"/>
</dbReference>
<dbReference type="Proteomes" id="UP001608902">
    <property type="component" value="Unassembled WGS sequence"/>
</dbReference>
<comment type="caution">
    <text evidence="7">The sequence shown here is derived from an EMBL/GenBank/DDBJ whole genome shotgun (WGS) entry which is preliminary data.</text>
</comment>
<feature type="region of interest" description="Disordered" evidence="5">
    <location>
        <begin position="367"/>
        <end position="430"/>
    </location>
</feature>
<dbReference type="Pfam" id="PF00628">
    <property type="entry name" value="PHD"/>
    <property type="match status" value="2"/>
</dbReference>
<sequence>MNISKTTTEETTSSVRAAAVYDADTGLLDEIEALIAPPTYLNGKLKKSPRWKPPGKWKSANSQYCNACKEGGELLCCDRCPASFHLMCHEPPIDRSSIPAGKWICRRCTVAIGKHEPILNRTKKSLRAEAGGALLNEVDRNKAAMLRVIQRAENVESPLTVLAEAALAVNAEQFTLPVAMTKDKLELPHDEIKAPRAPLPPGSRCHVCGRGIEDNILAMLIRCDFCALCYHIDCLSPPLAVPPKDKWMCPAHVELFLDGKMLGSLSLTERMQLWKKYARQEVEEHTVKMSFLQKVHFEKVNKNHVKMWSKKKGSLKGKGHVPAAVKALYRTRWQGRSGLSKTLDDLTTLRCLMKCSGTAPNNNELKLATTEERTEEKKKEDNVIRVKSESDSSVIDEKLEMKDDAREGYRSHSEEGKDREVMAGPPVESDDRSDILMKRLRRECMKWIDKAGKEHQEERLIGALALQRLQQIDCQLSDFNAKLPFRFNPRVLRKNRPILAVLKGKGADAFPVQQLCTTIGCGSRADVDLSQLAPMCSKIASLHGHLVFNKVCRHFELQPIGGNVVAVDGVRYSGNEPNASLPSCCCTFATIPPIAGPALLRHGCKIRIGCATLVFASLF</sequence>
<evidence type="ECO:0000256" key="3">
    <source>
        <dbReference type="ARBA" id="ARBA00022833"/>
    </source>
</evidence>
<dbReference type="SUPFAM" id="SSF57903">
    <property type="entry name" value="FYVE/PHD zinc finger"/>
    <property type="match status" value="2"/>
</dbReference>